<evidence type="ECO:0000313" key="1">
    <source>
        <dbReference type="EMBL" id="KAE8674137.1"/>
    </source>
</evidence>
<dbReference type="PANTHER" id="PTHR36484">
    <property type="entry name" value="OS01G0558700 PROTEIN"/>
    <property type="match status" value="1"/>
</dbReference>
<keyword evidence="2" id="KW-1185">Reference proteome</keyword>
<comment type="caution">
    <text evidence="1">The sequence shown here is derived from an EMBL/GenBank/DDBJ whole genome shotgun (WGS) entry which is preliminary data.</text>
</comment>
<reference evidence="1" key="1">
    <citation type="submission" date="2019-09" db="EMBL/GenBank/DDBJ databases">
        <title>Draft genome information of white flower Hibiscus syriacus.</title>
        <authorList>
            <person name="Kim Y.-M."/>
        </authorList>
    </citation>
    <scope>NUCLEOTIDE SEQUENCE [LARGE SCALE GENOMIC DNA]</scope>
    <source>
        <strain evidence="1">YM2019G1</strain>
    </source>
</reference>
<proteinExistence type="predicted"/>
<dbReference type="EMBL" id="VEPZ02001421">
    <property type="protein sequence ID" value="KAE8674137.1"/>
    <property type="molecule type" value="Genomic_DNA"/>
</dbReference>
<organism evidence="1 2">
    <name type="scientific">Hibiscus syriacus</name>
    <name type="common">Rose of Sharon</name>
    <dbReference type="NCBI Taxonomy" id="106335"/>
    <lineage>
        <taxon>Eukaryota</taxon>
        <taxon>Viridiplantae</taxon>
        <taxon>Streptophyta</taxon>
        <taxon>Embryophyta</taxon>
        <taxon>Tracheophyta</taxon>
        <taxon>Spermatophyta</taxon>
        <taxon>Magnoliopsida</taxon>
        <taxon>eudicotyledons</taxon>
        <taxon>Gunneridae</taxon>
        <taxon>Pentapetalae</taxon>
        <taxon>rosids</taxon>
        <taxon>malvids</taxon>
        <taxon>Malvales</taxon>
        <taxon>Malvaceae</taxon>
        <taxon>Malvoideae</taxon>
        <taxon>Hibiscus</taxon>
    </lineage>
</organism>
<dbReference type="Proteomes" id="UP000436088">
    <property type="component" value="Unassembled WGS sequence"/>
</dbReference>
<name>A0A6A2YG21_HIBSY</name>
<dbReference type="PANTHER" id="PTHR36484:SF2">
    <property type="entry name" value="OS01G0558700 PROTEIN"/>
    <property type="match status" value="1"/>
</dbReference>
<accession>A0A6A2YG21</accession>
<gene>
    <name evidence="1" type="ORF">F3Y22_tig00111769pilonHSYRG00461</name>
</gene>
<protein>
    <submittedName>
        <fullName evidence="1">FBD-associated F-box protein</fullName>
    </submittedName>
</protein>
<sequence>MSVNKTLALNNGDQVVKSNVTDTNRKRRRFNQCFSFKEVQVEPVSSLKDLDSTKFKAEIKRWAKAVVAYARQASGKFREHQEN</sequence>
<evidence type="ECO:0000313" key="2">
    <source>
        <dbReference type="Proteomes" id="UP000436088"/>
    </source>
</evidence>
<dbReference type="AlphaFoldDB" id="A0A6A2YG21"/>